<dbReference type="CDD" id="cd17332">
    <property type="entry name" value="MFS_MelB_like"/>
    <property type="match status" value="1"/>
</dbReference>
<dbReference type="InterPro" id="IPR036259">
    <property type="entry name" value="MFS_trans_sf"/>
</dbReference>
<dbReference type="Gene3D" id="1.20.1250.20">
    <property type="entry name" value="MFS general substrate transporter like domains"/>
    <property type="match status" value="2"/>
</dbReference>
<feature type="transmembrane region" description="Helical" evidence="2">
    <location>
        <begin position="268"/>
        <end position="287"/>
    </location>
</feature>
<keyword evidence="2" id="KW-1133">Transmembrane helix</keyword>
<feature type="transmembrane region" description="Helical" evidence="2">
    <location>
        <begin position="46"/>
        <end position="65"/>
    </location>
</feature>
<dbReference type="NCBIfam" id="TIGR00792">
    <property type="entry name" value="gph"/>
    <property type="match status" value="1"/>
</dbReference>
<feature type="transmembrane region" description="Helical" evidence="2">
    <location>
        <begin position="323"/>
        <end position="345"/>
    </location>
</feature>
<keyword evidence="4" id="KW-1185">Reference proteome</keyword>
<dbReference type="InterPro" id="IPR001927">
    <property type="entry name" value="Na/Gal_symport"/>
</dbReference>
<sequence length="472" mass="51053">MDKRERLNKISVREKVAFGMANMGNIPIMALVGTYLLIFYTDIVGLNPAAVATLFIFSRILDGINDPIMGFVIDHLPKSRMGRFRPYLIIGVILCAVNYLMLWFAPLLFPGIKLVVVYITYLLIGISFDMMDIPLNAMIPVMTDDEKERGSLSAIKGASYMVGILGIGMAAPLIIQKFGNSVTGYLVLVGGATAIVLIFSIIGALGIKERVQPTNEEKYKFRDLFSILRERPVVISFVVSLLGGVAMTTASSSNIYFATYILDNRMDVLSFSSLISMGGMFAGMFLTSRLIGRLGKKTLYGGSIVLFGIFMLIRLFSVTNIPLIYLTSLLGGVGSGGMMALSYGIQADNVDYIDFKRGTRAEGALASLNSFVIKAGQGFGGAIPGYVLAATGYAANQAQIGSAITGIIGITILIPGLINIVSGIIFIAGYNLDKDKMSEITDTLRARRKSMEKEKKNRETVSGNPAFEQASI</sequence>
<feature type="transmembrane region" description="Helical" evidence="2">
    <location>
        <begin position="158"/>
        <end position="179"/>
    </location>
</feature>
<dbReference type="AlphaFoldDB" id="A0A1D3TU76"/>
<evidence type="ECO:0000313" key="4">
    <source>
        <dbReference type="Proteomes" id="UP000199315"/>
    </source>
</evidence>
<dbReference type="GO" id="GO:0015293">
    <property type="term" value="F:symporter activity"/>
    <property type="evidence" value="ECO:0007669"/>
    <property type="project" value="InterPro"/>
</dbReference>
<dbReference type="RefSeq" id="WP_139133539.1">
    <property type="nucleotide sequence ID" value="NZ_FMKA01000012.1"/>
</dbReference>
<dbReference type="Pfam" id="PF13347">
    <property type="entry name" value="MFS_2"/>
    <property type="match status" value="1"/>
</dbReference>
<organism evidence="3 4">
    <name type="scientific">Anaerobium acetethylicum</name>
    <dbReference type="NCBI Taxonomy" id="1619234"/>
    <lineage>
        <taxon>Bacteria</taxon>
        <taxon>Bacillati</taxon>
        <taxon>Bacillota</taxon>
        <taxon>Clostridia</taxon>
        <taxon>Lachnospirales</taxon>
        <taxon>Lachnospiraceae</taxon>
        <taxon>Anaerobium</taxon>
    </lineage>
</organism>
<dbReference type="EMBL" id="FMKA01000012">
    <property type="protein sequence ID" value="SCP97609.1"/>
    <property type="molecule type" value="Genomic_DNA"/>
</dbReference>
<feature type="transmembrane region" description="Helical" evidence="2">
    <location>
        <begin position="400"/>
        <end position="428"/>
    </location>
</feature>
<accession>A0A1D3TU76</accession>
<evidence type="ECO:0000256" key="1">
    <source>
        <dbReference type="SAM" id="MobiDB-lite"/>
    </source>
</evidence>
<gene>
    <name evidence="3" type="ORF">SAMN05421730_101232</name>
</gene>
<feature type="transmembrane region" description="Helical" evidence="2">
    <location>
        <begin position="115"/>
        <end position="137"/>
    </location>
</feature>
<dbReference type="PANTHER" id="PTHR11328:SF24">
    <property type="entry name" value="MAJOR FACILITATOR SUPERFAMILY (MFS) PROFILE DOMAIN-CONTAINING PROTEIN"/>
    <property type="match status" value="1"/>
</dbReference>
<protein>
    <submittedName>
        <fullName evidence="3">Glycoside/pentoside/hexuronide:cation symporter, GPH family/glucuronide carrier protein</fullName>
    </submittedName>
</protein>
<dbReference type="STRING" id="1619234.SAMN05421730_101232"/>
<feature type="compositionally biased region" description="Basic and acidic residues" evidence="1">
    <location>
        <begin position="450"/>
        <end position="459"/>
    </location>
</feature>
<feature type="transmembrane region" description="Helical" evidence="2">
    <location>
        <begin position="21"/>
        <end position="40"/>
    </location>
</feature>
<proteinExistence type="predicted"/>
<keyword evidence="2" id="KW-0472">Membrane</keyword>
<evidence type="ECO:0000256" key="2">
    <source>
        <dbReference type="SAM" id="Phobius"/>
    </source>
</evidence>
<feature type="transmembrane region" description="Helical" evidence="2">
    <location>
        <begin position="299"/>
        <end position="317"/>
    </location>
</feature>
<feature type="region of interest" description="Disordered" evidence="1">
    <location>
        <begin position="450"/>
        <end position="472"/>
    </location>
</feature>
<dbReference type="Proteomes" id="UP000199315">
    <property type="component" value="Unassembled WGS sequence"/>
</dbReference>
<feature type="transmembrane region" description="Helical" evidence="2">
    <location>
        <begin position="366"/>
        <end position="388"/>
    </location>
</feature>
<feature type="transmembrane region" description="Helical" evidence="2">
    <location>
        <begin position="228"/>
        <end position="248"/>
    </location>
</feature>
<dbReference type="OrthoDB" id="9764596at2"/>
<dbReference type="GO" id="GO:0008643">
    <property type="term" value="P:carbohydrate transport"/>
    <property type="evidence" value="ECO:0007669"/>
    <property type="project" value="InterPro"/>
</dbReference>
<dbReference type="PANTHER" id="PTHR11328">
    <property type="entry name" value="MAJOR FACILITATOR SUPERFAMILY DOMAIN-CONTAINING PROTEIN"/>
    <property type="match status" value="1"/>
</dbReference>
<dbReference type="InterPro" id="IPR039672">
    <property type="entry name" value="MFS_2"/>
</dbReference>
<dbReference type="GO" id="GO:0005886">
    <property type="term" value="C:plasma membrane"/>
    <property type="evidence" value="ECO:0007669"/>
    <property type="project" value="TreeGrafter"/>
</dbReference>
<name>A0A1D3TU76_9FIRM</name>
<dbReference type="GO" id="GO:0006814">
    <property type="term" value="P:sodium ion transport"/>
    <property type="evidence" value="ECO:0007669"/>
    <property type="project" value="InterPro"/>
</dbReference>
<feature type="transmembrane region" description="Helical" evidence="2">
    <location>
        <begin position="185"/>
        <end position="207"/>
    </location>
</feature>
<evidence type="ECO:0000313" key="3">
    <source>
        <dbReference type="EMBL" id="SCP97609.1"/>
    </source>
</evidence>
<dbReference type="SUPFAM" id="SSF103473">
    <property type="entry name" value="MFS general substrate transporter"/>
    <property type="match status" value="1"/>
</dbReference>
<keyword evidence="2" id="KW-0812">Transmembrane</keyword>
<feature type="transmembrane region" description="Helical" evidence="2">
    <location>
        <begin position="86"/>
        <end position="109"/>
    </location>
</feature>
<reference evidence="3 4" key="1">
    <citation type="submission" date="2016-09" db="EMBL/GenBank/DDBJ databases">
        <authorList>
            <person name="Capua I."/>
            <person name="De Benedictis P."/>
            <person name="Joannis T."/>
            <person name="Lombin L.H."/>
            <person name="Cattoli G."/>
        </authorList>
    </citation>
    <scope>NUCLEOTIDE SEQUENCE [LARGE SCALE GENOMIC DNA]</scope>
    <source>
        <strain evidence="3 4">GluBS11</strain>
    </source>
</reference>